<feature type="region of interest" description="Disordered" evidence="1">
    <location>
        <begin position="269"/>
        <end position="295"/>
    </location>
</feature>
<dbReference type="InterPro" id="IPR008780">
    <property type="entry name" value="Plasmodium_Vir"/>
</dbReference>
<dbReference type="EMBL" id="KQ235604">
    <property type="protein sequence ID" value="KMZ96451.1"/>
    <property type="molecule type" value="Genomic_DNA"/>
</dbReference>
<dbReference type="AlphaFoldDB" id="A0A0J9TMT7"/>
<dbReference type="Pfam" id="PF05795">
    <property type="entry name" value="Plasmodium_Vir"/>
    <property type="match status" value="1"/>
</dbReference>
<sequence>MFERNIKRISAESDNPFHDITEESGKLCFYLKYWFYDWIISKNIEKEQITELLNLWDEQKDLECTKCDCEFFVRELLEINKLKKFYDFYLFSEAFSDDQSMNKEIYDKEYCNYLKDAKAEHSLLETLNYSKNPEYFKEIFSYIKPYVNLDNYSLIYCDDYNSSEEGKNNYISTYSFPYFTYYTKIQDGVSGPGDDRVVGGDDRVVGGVDRVSGGPDRVGGNPDEVAGVQEVEEEDEEGDEGEPNEEDAEHLRALPDIALRYKGAVPGPHFRLSDDDGHADIPNSGTNSSDNKTSTGSIASASSLGIIGISFLLYKVIRIIILINK</sequence>
<feature type="region of interest" description="Disordered" evidence="1">
    <location>
        <begin position="190"/>
        <end position="248"/>
    </location>
</feature>
<organism evidence="2 3">
    <name type="scientific">Plasmodium vivax North Korean</name>
    <dbReference type="NCBI Taxonomy" id="1035514"/>
    <lineage>
        <taxon>Eukaryota</taxon>
        <taxon>Sar</taxon>
        <taxon>Alveolata</taxon>
        <taxon>Apicomplexa</taxon>
        <taxon>Aconoidasida</taxon>
        <taxon>Haemosporida</taxon>
        <taxon>Plasmodiidae</taxon>
        <taxon>Plasmodium</taxon>
        <taxon>Plasmodium (Plasmodium)</taxon>
    </lineage>
</organism>
<feature type="compositionally biased region" description="Polar residues" evidence="1">
    <location>
        <begin position="283"/>
        <end position="292"/>
    </location>
</feature>
<proteinExistence type="predicted"/>
<reference evidence="2 3" key="1">
    <citation type="submission" date="2011-09" db="EMBL/GenBank/DDBJ databases">
        <title>The Genome Sequence of Plasmodium vivax North Korean.</title>
        <authorList>
            <consortium name="The Broad Institute Genome Sequencing Platform"/>
            <consortium name="The Broad Institute Genome Sequencing Center for Infectious Disease"/>
            <person name="Neafsey D."/>
            <person name="Carlton J."/>
            <person name="Barnwell J."/>
            <person name="Collins W."/>
            <person name="Escalante A."/>
            <person name="Mullikin J."/>
            <person name="Saul A."/>
            <person name="Guigo R."/>
            <person name="Camara F."/>
            <person name="Young S.K."/>
            <person name="Zeng Q."/>
            <person name="Gargeya S."/>
            <person name="Fitzgerald M."/>
            <person name="Haas B."/>
            <person name="Abouelleil A."/>
            <person name="Alvarado L."/>
            <person name="Arachchi H.M."/>
            <person name="Berlin A."/>
            <person name="Brown A."/>
            <person name="Chapman S.B."/>
            <person name="Chen Z."/>
            <person name="Dunbar C."/>
            <person name="Freedman E."/>
            <person name="Gearin G."/>
            <person name="Gellesch M."/>
            <person name="Goldberg J."/>
            <person name="Griggs A."/>
            <person name="Gujja S."/>
            <person name="Heiman D."/>
            <person name="Howarth C."/>
            <person name="Larson L."/>
            <person name="Lui A."/>
            <person name="MacDonald P.J.P."/>
            <person name="Montmayeur A."/>
            <person name="Murphy C."/>
            <person name="Neiman D."/>
            <person name="Pearson M."/>
            <person name="Priest M."/>
            <person name="Roberts A."/>
            <person name="Saif S."/>
            <person name="Shea T."/>
            <person name="Shenoy N."/>
            <person name="Sisk P."/>
            <person name="Stolte C."/>
            <person name="Sykes S."/>
            <person name="Wortman J."/>
            <person name="Nusbaum C."/>
            <person name="Birren B."/>
        </authorList>
    </citation>
    <scope>NUCLEOTIDE SEQUENCE [LARGE SCALE GENOMIC DNA]</scope>
    <source>
        <strain evidence="2 3">North Korean</strain>
    </source>
</reference>
<name>A0A0J9TMT7_PLAVI</name>
<dbReference type="OrthoDB" id="384443at2759"/>
<evidence type="ECO:0000313" key="3">
    <source>
        <dbReference type="Proteomes" id="UP000053239"/>
    </source>
</evidence>
<feature type="compositionally biased region" description="Low complexity" evidence="1">
    <location>
        <begin position="205"/>
        <end position="229"/>
    </location>
</feature>
<protein>
    <submittedName>
        <fullName evidence="2">Uncharacterized protein</fullName>
    </submittedName>
</protein>
<feature type="compositionally biased region" description="Acidic residues" evidence="1">
    <location>
        <begin position="230"/>
        <end position="248"/>
    </location>
</feature>
<accession>A0A0J9TMT7</accession>
<feature type="compositionally biased region" description="Basic and acidic residues" evidence="1">
    <location>
        <begin position="193"/>
        <end position="204"/>
    </location>
</feature>
<evidence type="ECO:0000313" key="2">
    <source>
        <dbReference type="EMBL" id="KMZ96451.1"/>
    </source>
</evidence>
<gene>
    <name evidence="2" type="ORF">PVNG_05436</name>
</gene>
<evidence type="ECO:0000256" key="1">
    <source>
        <dbReference type="SAM" id="MobiDB-lite"/>
    </source>
</evidence>
<dbReference type="Proteomes" id="UP000053239">
    <property type="component" value="Unassembled WGS sequence"/>
</dbReference>